<keyword evidence="3" id="KW-1185">Reference proteome</keyword>
<evidence type="ECO:0000313" key="3">
    <source>
        <dbReference type="Proteomes" id="UP000002279"/>
    </source>
</evidence>
<dbReference type="Bgee" id="ENSOANG00000020958">
    <property type="expression patterns" value="Expressed in liver"/>
</dbReference>
<reference evidence="2" key="3">
    <citation type="submission" date="2025-09" db="UniProtKB">
        <authorList>
            <consortium name="Ensembl"/>
        </authorList>
    </citation>
    <scope>IDENTIFICATION</scope>
    <source>
        <strain evidence="2">Glennie</strain>
    </source>
</reference>
<organism evidence="2 3">
    <name type="scientific">Ornithorhynchus anatinus</name>
    <name type="common">Duckbill platypus</name>
    <dbReference type="NCBI Taxonomy" id="9258"/>
    <lineage>
        <taxon>Eukaryota</taxon>
        <taxon>Metazoa</taxon>
        <taxon>Chordata</taxon>
        <taxon>Craniata</taxon>
        <taxon>Vertebrata</taxon>
        <taxon>Euteleostomi</taxon>
        <taxon>Mammalia</taxon>
        <taxon>Monotremata</taxon>
        <taxon>Ornithorhynchidae</taxon>
        <taxon>Ornithorhynchus</taxon>
    </lineage>
</organism>
<dbReference type="InterPro" id="IPR042185">
    <property type="entry name" value="Serpin_sf_2"/>
</dbReference>
<dbReference type="STRING" id="9258.ENSOANP00000026671"/>
<proteinExistence type="predicted"/>
<sequence>DLTLTWEEGIHPCFQCMHSRLKAPGELPLNSVRNTLFVAEDVVLFWAFTETATYYCRSKIFSANFQDPKGEEHWILSTPRRTHEKINDPLSVPDANSSRILVSTPFAIGVCLESRFSNAPNRIGRMNSFSIKTILRPYIYQSLSLSLPSLSHTHKISRTYFILPDDGEMEMMEGALMKLPSCRTKTHPRHIREDLELRTLPAILKWELDKVLPELEIRDVLTTQVGIYRLVNRVDMAISKVSRPFRGLSPGLLQGNA</sequence>
<evidence type="ECO:0000313" key="2">
    <source>
        <dbReference type="Ensembl" id="ENSOANP00000026671.2"/>
    </source>
</evidence>
<accession>F7G0Z9</accession>
<evidence type="ECO:0000259" key="1">
    <source>
        <dbReference type="Pfam" id="PF00079"/>
    </source>
</evidence>
<dbReference type="Ensembl" id="ENSOANT00000030472.2">
    <property type="protein sequence ID" value="ENSOANP00000026671.2"/>
    <property type="gene ID" value="ENSOANG00000020958.2"/>
</dbReference>
<protein>
    <recommendedName>
        <fullName evidence="1">Serpin domain-containing protein</fullName>
    </recommendedName>
</protein>
<dbReference type="AlphaFoldDB" id="F7G0Z9"/>
<dbReference type="Gene3D" id="2.30.39.10">
    <property type="entry name" value="Alpha-1-antitrypsin, domain 1"/>
    <property type="match status" value="1"/>
</dbReference>
<dbReference type="Gene3D" id="3.30.497.10">
    <property type="entry name" value="Antithrombin, subunit I, domain 2"/>
    <property type="match status" value="1"/>
</dbReference>
<dbReference type="HOGENOM" id="CLU_1135745_0_0_1"/>
<feature type="domain" description="Serpin" evidence="1">
    <location>
        <begin position="7"/>
        <end position="241"/>
    </location>
</feature>
<dbReference type="SUPFAM" id="SSF56574">
    <property type="entry name" value="Serpins"/>
    <property type="match status" value="1"/>
</dbReference>
<reference evidence="2" key="2">
    <citation type="submission" date="2025-08" db="UniProtKB">
        <authorList>
            <consortium name="Ensembl"/>
        </authorList>
    </citation>
    <scope>IDENTIFICATION</scope>
    <source>
        <strain evidence="2">Glennie</strain>
    </source>
</reference>
<reference evidence="2 3" key="1">
    <citation type="journal article" date="2008" name="Nature">
        <title>Genome analysis of the platypus reveals unique signatures of evolution.</title>
        <authorList>
            <person name="Warren W.C."/>
            <person name="Hillier L.W."/>
            <person name="Marshall Graves J.A."/>
            <person name="Birney E."/>
            <person name="Ponting C.P."/>
            <person name="Grutzner F."/>
            <person name="Belov K."/>
            <person name="Miller W."/>
            <person name="Clarke L."/>
            <person name="Chinwalla A.T."/>
            <person name="Yang S.P."/>
            <person name="Heger A."/>
            <person name="Locke D.P."/>
            <person name="Miethke P."/>
            <person name="Waters P.D."/>
            <person name="Veyrunes F."/>
            <person name="Fulton L."/>
            <person name="Fulton B."/>
            <person name="Graves T."/>
            <person name="Wallis J."/>
            <person name="Puente X.S."/>
            <person name="Lopez-Otin C."/>
            <person name="Ordonez G.R."/>
            <person name="Eichler E.E."/>
            <person name="Chen L."/>
            <person name="Cheng Z."/>
            <person name="Deakin J.E."/>
            <person name="Alsop A."/>
            <person name="Thompson K."/>
            <person name="Kirby P."/>
            <person name="Papenfuss A.T."/>
            <person name="Wakefield M.J."/>
            <person name="Olender T."/>
            <person name="Lancet D."/>
            <person name="Huttley G.A."/>
            <person name="Smit A.F."/>
            <person name="Pask A."/>
            <person name="Temple-Smith P."/>
            <person name="Batzer M.A."/>
            <person name="Walker J.A."/>
            <person name="Konkel M.K."/>
            <person name="Harris R.S."/>
            <person name="Whittington C.M."/>
            <person name="Wong E.S."/>
            <person name="Gemmell N.J."/>
            <person name="Buschiazzo E."/>
            <person name="Vargas Jentzsch I.M."/>
            <person name="Merkel A."/>
            <person name="Schmitz J."/>
            <person name="Zemann A."/>
            <person name="Churakov G."/>
            <person name="Kriegs J.O."/>
            <person name="Brosius J."/>
            <person name="Murchison E.P."/>
            <person name="Sachidanandam R."/>
            <person name="Smith C."/>
            <person name="Hannon G.J."/>
            <person name="Tsend-Ayush E."/>
            <person name="McMillan D."/>
            <person name="Attenborough R."/>
            <person name="Rens W."/>
            <person name="Ferguson-Smith M."/>
            <person name="Lefevre C.M."/>
            <person name="Sharp J.A."/>
            <person name="Nicholas K.R."/>
            <person name="Ray D.A."/>
            <person name="Kube M."/>
            <person name="Reinhardt R."/>
            <person name="Pringle T.H."/>
            <person name="Taylor J."/>
            <person name="Jones R.C."/>
            <person name="Nixon B."/>
            <person name="Dacheux J.L."/>
            <person name="Niwa H."/>
            <person name="Sekita Y."/>
            <person name="Huang X."/>
            <person name="Stark A."/>
            <person name="Kheradpour P."/>
            <person name="Kellis M."/>
            <person name="Flicek P."/>
            <person name="Chen Y."/>
            <person name="Webber C."/>
            <person name="Hardison R."/>
            <person name="Nelson J."/>
            <person name="Hallsworth-Pepin K."/>
            <person name="Delehaunty K."/>
            <person name="Markovic C."/>
            <person name="Minx P."/>
            <person name="Feng Y."/>
            <person name="Kremitzki C."/>
            <person name="Mitreva M."/>
            <person name="Glasscock J."/>
            <person name="Wylie T."/>
            <person name="Wohldmann P."/>
            <person name="Thiru P."/>
            <person name="Nhan M.N."/>
            <person name="Pohl C.S."/>
            <person name="Smith S.M."/>
            <person name="Hou S."/>
            <person name="Nefedov M."/>
            <person name="de Jong P.J."/>
            <person name="Renfree M.B."/>
            <person name="Mardis E.R."/>
            <person name="Wilson R.K."/>
        </authorList>
    </citation>
    <scope>NUCLEOTIDE SEQUENCE [LARGE SCALE GENOMIC DNA]</scope>
    <source>
        <strain evidence="2 3">Glennie</strain>
    </source>
</reference>
<dbReference type="Pfam" id="PF00079">
    <property type="entry name" value="Serpin"/>
    <property type="match status" value="1"/>
</dbReference>
<dbReference type="InterPro" id="IPR042178">
    <property type="entry name" value="Serpin_sf_1"/>
</dbReference>
<dbReference type="InterPro" id="IPR036186">
    <property type="entry name" value="Serpin_sf"/>
</dbReference>
<dbReference type="InParanoid" id="F7G0Z9"/>
<dbReference type="Proteomes" id="UP000002279">
    <property type="component" value="Chromosome 1"/>
</dbReference>
<name>F7G0Z9_ORNAN</name>
<dbReference type="eggNOG" id="KOG2392">
    <property type="taxonomic scope" value="Eukaryota"/>
</dbReference>
<dbReference type="InterPro" id="IPR023796">
    <property type="entry name" value="Serpin_dom"/>
</dbReference>